<evidence type="ECO:0000313" key="2">
    <source>
        <dbReference type="Proteomes" id="UP000254938"/>
    </source>
</evidence>
<evidence type="ECO:0000313" key="1">
    <source>
        <dbReference type="EMBL" id="STS85325.1"/>
    </source>
</evidence>
<dbReference type="EMBL" id="UGKQ01000007">
    <property type="protein sequence ID" value="STS85325.1"/>
    <property type="molecule type" value="Genomic_DNA"/>
</dbReference>
<proteinExistence type="predicted"/>
<dbReference type="RefSeq" id="WP_080784249.1">
    <property type="nucleotide sequence ID" value="NZ_CAAGXC010000004.1"/>
</dbReference>
<dbReference type="AlphaFoldDB" id="A0A377U018"/>
<sequence>MSKYNVDYAAWRNRQVIYEGVLTIELPDDMTATDDVIAEQVHATLAERAAQYGGSSPDMVNVNSFEKTE</sequence>
<dbReference type="Proteomes" id="UP000254938">
    <property type="component" value="Unassembled WGS sequence"/>
</dbReference>
<name>A0A377U018_KLEPN</name>
<accession>A0A377U018</accession>
<reference evidence="1 2" key="1">
    <citation type="submission" date="2018-06" db="EMBL/GenBank/DDBJ databases">
        <authorList>
            <consortium name="Pathogen Informatics"/>
            <person name="Doyle S."/>
        </authorList>
    </citation>
    <scope>NUCLEOTIDE SEQUENCE [LARGE SCALE GENOMIC DNA]</scope>
    <source>
        <strain evidence="1 2">NCTC9140</strain>
    </source>
</reference>
<protein>
    <submittedName>
        <fullName evidence="1">Uncharacterized protein</fullName>
    </submittedName>
</protein>
<gene>
    <name evidence="1" type="ORF">NCTC9140_07152</name>
</gene>
<organism evidence="1 2">
    <name type="scientific">Klebsiella pneumoniae</name>
    <dbReference type="NCBI Taxonomy" id="573"/>
    <lineage>
        <taxon>Bacteria</taxon>
        <taxon>Pseudomonadati</taxon>
        <taxon>Pseudomonadota</taxon>
        <taxon>Gammaproteobacteria</taxon>
        <taxon>Enterobacterales</taxon>
        <taxon>Enterobacteriaceae</taxon>
        <taxon>Klebsiella/Raoultella group</taxon>
        <taxon>Klebsiella</taxon>
        <taxon>Klebsiella pneumoniae complex</taxon>
    </lineage>
</organism>